<proteinExistence type="inferred from homology"/>
<sequence length="159" mass="17267">MAISKNTVVQFHYTLREGDELIETSAGSDPLAYLHGHGNIIPGLEKSMEGRDTGDQFDVTVACADAYGERKDDAAQQVPIKHLQGAKRWKPGMVAMIKTDQGMRQVTIIKAGLKHATVDTNHPLAGKELTFSVEIIDTREASEDEVAHGHAHGVGGHHH</sequence>
<dbReference type="GO" id="GO:0042026">
    <property type="term" value="P:protein refolding"/>
    <property type="evidence" value="ECO:0007669"/>
    <property type="project" value="UniProtKB-ARBA"/>
</dbReference>
<evidence type="ECO:0000256" key="9">
    <source>
        <dbReference type="PROSITE-ProRule" id="PRU00277"/>
    </source>
</evidence>
<dbReference type="EMBL" id="CP002583">
    <property type="protein sequence ID" value="ADZ92619.1"/>
    <property type="molecule type" value="Genomic_DNA"/>
</dbReference>
<comment type="similarity">
    <text evidence="3 10">Belongs to the FKBP-type PPIase family.</text>
</comment>
<gene>
    <name evidence="12" type="ordered locus">Marme_3403</name>
</gene>
<organism evidence="12 13">
    <name type="scientific">Marinomonas mediterranea (strain ATCC 700492 / JCM 21426 / NBRC 103028 / MMB-1)</name>
    <dbReference type="NCBI Taxonomy" id="717774"/>
    <lineage>
        <taxon>Bacteria</taxon>
        <taxon>Pseudomonadati</taxon>
        <taxon>Pseudomonadota</taxon>
        <taxon>Gammaproteobacteria</taxon>
        <taxon>Oceanospirillales</taxon>
        <taxon>Oceanospirillaceae</taxon>
        <taxon>Marinomonas</taxon>
    </lineage>
</organism>
<evidence type="ECO:0000256" key="7">
    <source>
        <dbReference type="ARBA" id="ARBA00023235"/>
    </source>
</evidence>
<dbReference type="PANTHER" id="PTHR47861">
    <property type="entry name" value="FKBP-TYPE PEPTIDYL-PROLYL CIS-TRANS ISOMERASE SLYD"/>
    <property type="match status" value="1"/>
</dbReference>
<comment type="subcellular location">
    <subcellularLocation>
        <location evidence="2">Cytoplasm</location>
    </subcellularLocation>
</comment>
<keyword evidence="13" id="KW-1185">Reference proteome</keyword>
<evidence type="ECO:0000259" key="11">
    <source>
        <dbReference type="PROSITE" id="PS50059"/>
    </source>
</evidence>
<dbReference type="HOGENOM" id="CLU_098197_1_0_6"/>
<keyword evidence="7 9" id="KW-0413">Isomerase</keyword>
<evidence type="ECO:0000256" key="3">
    <source>
        <dbReference type="ARBA" id="ARBA00006577"/>
    </source>
</evidence>
<dbReference type="Proteomes" id="UP000001062">
    <property type="component" value="Chromosome"/>
</dbReference>
<evidence type="ECO:0000256" key="10">
    <source>
        <dbReference type="RuleBase" id="RU003915"/>
    </source>
</evidence>
<dbReference type="GO" id="GO:0005737">
    <property type="term" value="C:cytoplasm"/>
    <property type="evidence" value="ECO:0007669"/>
    <property type="project" value="UniProtKB-SubCell"/>
</dbReference>
<evidence type="ECO:0000256" key="5">
    <source>
        <dbReference type="ARBA" id="ARBA00023110"/>
    </source>
</evidence>
<comment type="catalytic activity">
    <reaction evidence="1 9 10">
        <text>[protein]-peptidylproline (omega=180) = [protein]-peptidylproline (omega=0)</text>
        <dbReference type="Rhea" id="RHEA:16237"/>
        <dbReference type="Rhea" id="RHEA-COMP:10747"/>
        <dbReference type="Rhea" id="RHEA-COMP:10748"/>
        <dbReference type="ChEBI" id="CHEBI:83833"/>
        <dbReference type="ChEBI" id="CHEBI:83834"/>
        <dbReference type="EC" id="5.2.1.8"/>
    </reaction>
</comment>
<dbReference type="PANTHER" id="PTHR47861:SF3">
    <property type="entry name" value="FKBP-TYPE PEPTIDYL-PROLYL CIS-TRANS ISOMERASE SLYD"/>
    <property type="match status" value="1"/>
</dbReference>
<dbReference type="Gene3D" id="3.10.50.40">
    <property type="match status" value="1"/>
</dbReference>
<dbReference type="PROSITE" id="PS50059">
    <property type="entry name" value="FKBP_PPIASE"/>
    <property type="match status" value="1"/>
</dbReference>
<reference evidence="12 13" key="1">
    <citation type="journal article" date="2012" name="Stand. Genomic Sci.">
        <title>Complete genome sequence of the melanogenic marine bacterium Marinomonas mediterranea type strain (MMB-1(T)).</title>
        <authorList>
            <person name="Lucas-Elio P."/>
            <person name="Goodwin L."/>
            <person name="Woyke T."/>
            <person name="Pitluck S."/>
            <person name="Nolan M."/>
            <person name="Kyrpides N.C."/>
            <person name="Detter J.C."/>
            <person name="Copeland A."/>
            <person name="Teshima H."/>
            <person name="Bruce D."/>
            <person name="Detter C."/>
            <person name="Tapia R."/>
            <person name="Han S."/>
            <person name="Land M.L."/>
            <person name="Ivanova N."/>
            <person name="Mikhailova N."/>
            <person name="Johnston A.W."/>
            <person name="Sanchez-Amat A."/>
        </authorList>
    </citation>
    <scope>NUCLEOTIDE SEQUENCE [LARGE SCALE GENOMIC DNA]</scope>
    <source>
        <strain evidence="13">ATCC 700492 / JCM 21426 / NBRC 103028 / MMB-1</strain>
    </source>
</reference>
<dbReference type="GO" id="GO:0003755">
    <property type="term" value="F:peptidyl-prolyl cis-trans isomerase activity"/>
    <property type="evidence" value="ECO:0007669"/>
    <property type="project" value="UniProtKB-UniRule"/>
</dbReference>
<evidence type="ECO:0000256" key="1">
    <source>
        <dbReference type="ARBA" id="ARBA00000971"/>
    </source>
</evidence>
<dbReference type="InterPro" id="IPR046357">
    <property type="entry name" value="PPIase_dom_sf"/>
</dbReference>
<evidence type="ECO:0000313" key="13">
    <source>
        <dbReference type="Proteomes" id="UP000001062"/>
    </source>
</evidence>
<keyword evidence="4" id="KW-0963">Cytoplasm</keyword>
<evidence type="ECO:0000256" key="4">
    <source>
        <dbReference type="ARBA" id="ARBA00022490"/>
    </source>
</evidence>
<evidence type="ECO:0000256" key="8">
    <source>
        <dbReference type="ARBA" id="ARBA00037071"/>
    </source>
</evidence>
<name>F2K4X6_MARM1</name>
<keyword evidence="5 9" id="KW-0697">Rotamase</keyword>
<evidence type="ECO:0000313" key="12">
    <source>
        <dbReference type="EMBL" id="ADZ92619.1"/>
    </source>
</evidence>
<evidence type="ECO:0000256" key="2">
    <source>
        <dbReference type="ARBA" id="ARBA00004496"/>
    </source>
</evidence>
<dbReference type="EC" id="5.2.1.8" evidence="10"/>
<accession>F2K4X6</accession>
<dbReference type="AlphaFoldDB" id="F2K4X6"/>
<dbReference type="Pfam" id="PF00254">
    <property type="entry name" value="FKBP_C"/>
    <property type="match status" value="1"/>
</dbReference>
<dbReference type="KEGG" id="mme:Marme_3403"/>
<protein>
    <recommendedName>
        <fullName evidence="10">Peptidyl-prolyl cis-trans isomerase</fullName>
        <ecNumber evidence="10">5.2.1.8</ecNumber>
    </recommendedName>
</protein>
<dbReference type="SUPFAM" id="SSF54534">
    <property type="entry name" value="FKBP-like"/>
    <property type="match status" value="1"/>
</dbReference>
<evidence type="ECO:0000256" key="6">
    <source>
        <dbReference type="ARBA" id="ARBA00023186"/>
    </source>
</evidence>
<comment type="function">
    <text evidence="8">Also involved in hydrogenase metallocenter assembly, probably by participating in the nickel insertion step. This function in hydrogenase biosynthesis requires chaperone activity and the presence of the metal-binding domain, but not PPIase activity.</text>
</comment>
<dbReference type="RefSeq" id="WP_013662521.1">
    <property type="nucleotide sequence ID" value="NC_015276.1"/>
</dbReference>
<feature type="domain" description="PPIase FKBP-type" evidence="11">
    <location>
        <begin position="4"/>
        <end position="79"/>
    </location>
</feature>
<dbReference type="eggNOG" id="COG1047">
    <property type="taxonomic scope" value="Bacteria"/>
</dbReference>
<dbReference type="OrthoDB" id="9808891at2"/>
<dbReference type="PATRIC" id="fig|717774.3.peg.3504"/>
<dbReference type="InterPro" id="IPR001179">
    <property type="entry name" value="PPIase_FKBP_dom"/>
</dbReference>
<keyword evidence="6" id="KW-0143">Chaperone</keyword>
<dbReference type="STRING" id="717774.Marme_3403"/>